<accession>X1BI16</accession>
<proteinExistence type="predicted"/>
<name>X1BI16_9ZZZZ</name>
<dbReference type="AlphaFoldDB" id="X1BI16"/>
<comment type="caution">
    <text evidence="1">The sequence shown here is derived from an EMBL/GenBank/DDBJ whole genome shotgun (WGS) entry which is preliminary data.</text>
</comment>
<reference evidence="1" key="1">
    <citation type="journal article" date="2014" name="Front. Microbiol.">
        <title>High frequency of phylogenetically diverse reductive dehalogenase-homologous genes in deep subseafloor sedimentary metagenomes.</title>
        <authorList>
            <person name="Kawai M."/>
            <person name="Futagami T."/>
            <person name="Toyoda A."/>
            <person name="Takaki Y."/>
            <person name="Nishi S."/>
            <person name="Hori S."/>
            <person name="Arai W."/>
            <person name="Tsubouchi T."/>
            <person name="Morono Y."/>
            <person name="Uchiyama I."/>
            <person name="Ito T."/>
            <person name="Fujiyama A."/>
            <person name="Inagaki F."/>
            <person name="Takami H."/>
        </authorList>
    </citation>
    <scope>NUCLEOTIDE SEQUENCE</scope>
    <source>
        <strain evidence="1">Expedition CK06-06</strain>
    </source>
</reference>
<sequence length="210" mass="23532">MEKVFKDAGIDVNVRARTIVLSGDTEKYRAEMTNLGGKELKSGDWSFPSSSKSALMDMVLVSEEKDLRLNSENMSTPEVLAVCEAGDLAVDTENRESCVKGADEAKPYIDPEEISLYIREELDKELDLNNTNPKIVYDVVAAYFGADIAPLYKTYLPLYQTELEKMKELRDIPDVELALLHTYEDSELLQVCNNWGVIFDSGNIESCKVA</sequence>
<feature type="non-terminal residue" evidence="1">
    <location>
        <position position="210"/>
    </location>
</feature>
<evidence type="ECO:0000313" key="1">
    <source>
        <dbReference type="EMBL" id="GAG94655.1"/>
    </source>
</evidence>
<gene>
    <name evidence="1" type="ORF">S01H4_44874</name>
</gene>
<dbReference type="EMBL" id="BART01024930">
    <property type="protein sequence ID" value="GAG94655.1"/>
    <property type="molecule type" value="Genomic_DNA"/>
</dbReference>
<protein>
    <submittedName>
        <fullName evidence="1">Uncharacterized protein</fullName>
    </submittedName>
</protein>
<organism evidence="1">
    <name type="scientific">marine sediment metagenome</name>
    <dbReference type="NCBI Taxonomy" id="412755"/>
    <lineage>
        <taxon>unclassified sequences</taxon>
        <taxon>metagenomes</taxon>
        <taxon>ecological metagenomes</taxon>
    </lineage>
</organism>